<organism evidence="6 7">
    <name type="scientific">Candidatus Vogelbacteria bacterium RIFOXYD1_FULL_51_18</name>
    <dbReference type="NCBI Taxonomy" id="1802440"/>
    <lineage>
        <taxon>Bacteria</taxon>
        <taxon>Candidatus Vogeliibacteriota</taxon>
    </lineage>
</organism>
<comment type="subcellular location">
    <subcellularLocation>
        <location evidence="1">Membrane</location>
        <topology evidence="1">Multi-pass membrane protein</topology>
    </subcellularLocation>
</comment>
<dbReference type="Proteomes" id="UP000177090">
    <property type="component" value="Unassembled WGS sequence"/>
</dbReference>
<evidence type="ECO:0000256" key="4">
    <source>
        <dbReference type="ARBA" id="ARBA00023136"/>
    </source>
</evidence>
<dbReference type="InterPro" id="IPR032808">
    <property type="entry name" value="DoxX"/>
</dbReference>
<keyword evidence="3 5" id="KW-1133">Transmembrane helix</keyword>
<dbReference type="STRING" id="1802440.A2569_02615"/>
<dbReference type="GO" id="GO:0016020">
    <property type="term" value="C:membrane"/>
    <property type="evidence" value="ECO:0007669"/>
    <property type="project" value="UniProtKB-SubCell"/>
</dbReference>
<name>A0A1G2QL56_9BACT</name>
<keyword evidence="4 5" id="KW-0472">Membrane</keyword>
<comment type="caution">
    <text evidence="6">The sequence shown here is derived from an EMBL/GenBank/DDBJ whole genome shotgun (WGS) entry which is preliminary data.</text>
</comment>
<evidence type="ECO:0000313" key="7">
    <source>
        <dbReference type="Proteomes" id="UP000177090"/>
    </source>
</evidence>
<reference evidence="6 7" key="1">
    <citation type="journal article" date="2016" name="Nat. Commun.">
        <title>Thousands of microbial genomes shed light on interconnected biogeochemical processes in an aquifer system.</title>
        <authorList>
            <person name="Anantharaman K."/>
            <person name="Brown C.T."/>
            <person name="Hug L.A."/>
            <person name="Sharon I."/>
            <person name="Castelle C.J."/>
            <person name="Probst A.J."/>
            <person name="Thomas B.C."/>
            <person name="Singh A."/>
            <person name="Wilkins M.J."/>
            <person name="Karaoz U."/>
            <person name="Brodie E.L."/>
            <person name="Williams K.H."/>
            <person name="Hubbard S.S."/>
            <person name="Banfield J.F."/>
        </authorList>
    </citation>
    <scope>NUCLEOTIDE SEQUENCE [LARGE SCALE GENOMIC DNA]</scope>
</reference>
<evidence type="ECO:0008006" key="8">
    <source>
        <dbReference type="Google" id="ProtNLM"/>
    </source>
</evidence>
<feature type="transmembrane region" description="Helical" evidence="5">
    <location>
        <begin position="7"/>
        <end position="28"/>
    </location>
</feature>
<dbReference type="EMBL" id="MHTL01000008">
    <property type="protein sequence ID" value="OHA60819.1"/>
    <property type="molecule type" value="Genomic_DNA"/>
</dbReference>
<dbReference type="AlphaFoldDB" id="A0A1G2QL56"/>
<proteinExistence type="predicted"/>
<gene>
    <name evidence="6" type="ORF">A2569_02615</name>
</gene>
<accession>A0A1G2QL56</accession>
<sequence length="126" mass="13480">MNIVSHLEPYAPLVLRVGLAFVFMWFGWSGVSNPTIWTGLVPAWTAAIAAPESLVQAHGAFELIFGLLLFAGIGTRIVAALLLVNLIHTITLLSWGPIMARDIAIATALLSVALTPQSTEQSQGSW</sequence>
<feature type="transmembrane region" description="Helical" evidence="5">
    <location>
        <begin position="63"/>
        <end position="87"/>
    </location>
</feature>
<evidence type="ECO:0000256" key="3">
    <source>
        <dbReference type="ARBA" id="ARBA00022989"/>
    </source>
</evidence>
<feature type="transmembrane region" description="Helical" evidence="5">
    <location>
        <begin position="93"/>
        <end position="114"/>
    </location>
</feature>
<dbReference type="Pfam" id="PF07681">
    <property type="entry name" value="DoxX"/>
    <property type="match status" value="1"/>
</dbReference>
<evidence type="ECO:0000256" key="2">
    <source>
        <dbReference type="ARBA" id="ARBA00022692"/>
    </source>
</evidence>
<keyword evidence="2 5" id="KW-0812">Transmembrane</keyword>
<evidence type="ECO:0000256" key="1">
    <source>
        <dbReference type="ARBA" id="ARBA00004141"/>
    </source>
</evidence>
<protein>
    <recommendedName>
        <fullName evidence="8">DoxX family protein</fullName>
    </recommendedName>
</protein>
<evidence type="ECO:0000256" key="5">
    <source>
        <dbReference type="SAM" id="Phobius"/>
    </source>
</evidence>
<evidence type="ECO:0000313" key="6">
    <source>
        <dbReference type="EMBL" id="OHA60819.1"/>
    </source>
</evidence>